<dbReference type="InterPro" id="IPR008325">
    <property type="entry name" value="EipA-like"/>
</dbReference>
<accession>F2IX83</accession>
<dbReference type="PATRIC" id="fig|991905.3.peg.959"/>
<organism evidence="2 3">
    <name type="scientific">Polymorphum gilvum (strain LMG 25793 / CGMCC 1.9160 / SL003B-26A1)</name>
    <dbReference type="NCBI Taxonomy" id="991905"/>
    <lineage>
        <taxon>Bacteria</taxon>
        <taxon>Pseudomonadati</taxon>
        <taxon>Pseudomonadota</taxon>
        <taxon>Alphaproteobacteria</taxon>
        <taxon>Rhodobacterales</taxon>
        <taxon>Paracoccaceae</taxon>
        <taxon>Polymorphum</taxon>
    </lineage>
</organism>
<reference evidence="2 3" key="1">
    <citation type="journal article" date="2011" name="J. Bacteriol.">
        <title>Complete genome sequence of Polymorphum gilvum SL003B-26A1T, a crude oil-degrading bacterium from oil-polluted saline soil.</title>
        <authorList>
            <person name="Li S.G."/>
            <person name="Tang Y.Q."/>
            <person name="Nie Y."/>
            <person name="Cai M."/>
            <person name="Wu X.L."/>
        </authorList>
    </citation>
    <scope>NUCLEOTIDE SEQUENCE [LARGE SCALE GENOMIC DNA]</scope>
    <source>
        <strain evidence="3">LMG 25793 / CGMCC 1.9160 / SL003B-26A1</strain>
    </source>
</reference>
<evidence type="ECO:0008006" key="4">
    <source>
        <dbReference type="Google" id="ProtNLM"/>
    </source>
</evidence>
<gene>
    <name evidence="2" type="ordered locus">SL003B_0945</name>
</gene>
<keyword evidence="3" id="KW-1185">Reference proteome</keyword>
<feature type="signal peptide" evidence="1">
    <location>
        <begin position="1"/>
        <end position="32"/>
    </location>
</feature>
<dbReference type="STRING" id="991905.SL003B_0945"/>
<dbReference type="HOGENOM" id="CLU_077638_1_0_5"/>
<dbReference type="AlphaFoldDB" id="F2IX83"/>
<dbReference type="KEGG" id="pgv:SL003B_0945"/>
<name>F2IX83_POLGS</name>
<dbReference type="eggNOG" id="COG5400">
    <property type="taxonomic scope" value="Bacteria"/>
</dbReference>
<dbReference type="PIRSF" id="PIRSF033924">
    <property type="entry name" value="UCP033924"/>
    <property type="match status" value="1"/>
</dbReference>
<dbReference type="EMBL" id="CP002568">
    <property type="protein sequence ID" value="ADZ69374.1"/>
    <property type="molecule type" value="Genomic_DNA"/>
</dbReference>
<keyword evidence="1" id="KW-0732">Signal</keyword>
<dbReference type="RefSeq" id="WP_013651692.1">
    <property type="nucleotide sequence ID" value="NC_015259.1"/>
</dbReference>
<protein>
    <recommendedName>
        <fullName evidence="4">DUF1134 domain-containing protein</fullName>
    </recommendedName>
</protein>
<dbReference type="OrthoDB" id="9796051at2"/>
<evidence type="ECO:0000256" key="1">
    <source>
        <dbReference type="SAM" id="SignalP"/>
    </source>
</evidence>
<evidence type="ECO:0000313" key="3">
    <source>
        <dbReference type="Proteomes" id="UP000008130"/>
    </source>
</evidence>
<feature type="chain" id="PRO_5003278775" description="DUF1134 domain-containing protein" evidence="1">
    <location>
        <begin position="33"/>
        <end position="199"/>
    </location>
</feature>
<sequence length="199" mass="20980">MTASTRTAPFGWIKAALATAMAMMALAGPASAQNTQAPGSNYNQNEIVAAGHKFFGSVSGGLASVVENAVKQYGEPNGYILGEEGSGAIVAGARYGEGELYTRNAGVHKIFWQGPSIGWDFGGDGARVMMLIYNLPTVEAIYRRYVGVNGSAYLVGGFGMTVLSNDNIIVVPVRSGVGARLGINMGYLKFTQKPTWNPF</sequence>
<dbReference type="Proteomes" id="UP000008130">
    <property type="component" value="Chromosome"/>
</dbReference>
<evidence type="ECO:0000313" key="2">
    <source>
        <dbReference type="EMBL" id="ADZ69374.1"/>
    </source>
</evidence>
<dbReference type="Pfam" id="PF06577">
    <property type="entry name" value="EipA"/>
    <property type="match status" value="1"/>
</dbReference>
<proteinExistence type="predicted"/>